<keyword evidence="3 5" id="KW-0482">Metalloprotease</keyword>
<feature type="domain" description="Peptidase M12A" evidence="7">
    <location>
        <begin position="405"/>
        <end position="598"/>
    </location>
</feature>
<feature type="domain" description="Peptidase M12A" evidence="7">
    <location>
        <begin position="27"/>
        <end position="221"/>
    </location>
</feature>
<name>A0AAF5I2A2_STRER</name>
<evidence type="ECO:0000256" key="1">
    <source>
        <dbReference type="ARBA" id="ARBA00022723"/>
    </source>
</evidence>
<sequence length="1128" mass="131498">KIILFINYASRLVTEFENDNHKYIIKRAISADQDFEWTFPINYFIGPGVNQDYVIQATRFITSHTCIRFKRVFSLANATGLHFVSDQGCFAFIGRVENTTTQEVAVGKGCSDLGWIQHMIGHSLGLLHEETRPDRGKYVKIYRHNIVPKKLRDFNIDIKRKVKTYNFKYDFGGLMHSNKTTRTKNGKKTIEPYNKKFYQTIGQKINLSFNELKTLNYYYCSKKCPFKIKCDNRGYQNPNNCNVCKCPTNYSGHRCHLITPSSHGCPRVYIRATAHPKVIVIRGKKNCYHQIKTTRGFKIRMVLKAANLPKRKNCTPDKGLEIKFFKDKTVAGNHFCGIRRNVVIRSRGYHVSFHYHGIIRKHFIILEHRRVIIKFIRKDKVYKKKLNNDDKNISFTNYQLERKKRGIYTKMPYNWTFPILYRVEYPVDSKVIDQAINFIQKETCVKFKKVDILNETGLNYINGSGCSSLIGKISETQPQNITIAKYCEKIGIVEHETSHALGLLHEHNRQDREKYINIDYENIINDFLLDFKKFNDTISENFNIKYDYGSVLHYQRFAGSKSDNKSIYSKDFIYSKTIGQRVQLSFNDIKTINFYYCNSTCKENLNCLYNGYPDPNNCKRCKCPRFFDGINCEKLKKSDLFCNKQLLKARSYTKTLKVYGKKSCYFKIYTEDNFKILMRIKKLFLKHFDICEPDQSVEINYSLDKDISGAMFCGITKNIIIKSEGPDVVIHYIGTRLNDLMEIEYEKIKVRYFKFTKIVESKATKVISFNYEESTSYNTRNKRAILRRQDFQWTFPINYFVSSGVNADFVELAIRGIEKMTCIRFKKINSLTNATGLNFVSNQGCSAFAGRVEINTTQEVGIVEGCDTIGWIQHMILHSLGVLHEDDRPDRNRYVQIIKKNILPKKLNSFKIEHPNNVLTYNLKYDYGSLMQRNGTASTKNGLPTVIPINKHYINRIGFAKTLSFNDAKLLNLHYCYSKCPIKLVCDNRGYTNPNDCNSCKCPTNYGGRNCELIQKNSPGCGRFYLRATYKPKFLIVRGIKNCHFQIKTYPRSKIRMLLESANLPKPKRCIANTGLEIKYFRDKTVMGATYCGINYYRDLTSVGYHVSLNYIGHEPKNYFKLKYWRIL</sequence>
<comment type="caution">
    <text evidence="5">Lacks conserved residue(s) required for the propagation of feature annotation.</text>
</comment>
<feature type="binding site" evidence="5">
    <location>
        <position position="884"/>
    </location>
    <ligand>
        <name>Zn(2+)</name>
        <dbReference type="ChEBI" id="CHEBI:29105"/>
        <note>catalytic</note>
    </ligand>
</feature>
<dbReference type="CDD" id="cd04280">
    <property type="entry name" value="ZnMc_astacin_like"/>
    <property type="match status" value="1"/>
</dbReference>
<feature type="binding site" evidence="5">
    <location>
        <position position="878"/>
    </location>
    <ligand>
        <name>Zn(2+)</name>
        <dbReference type="ChEBI" id="CHEBI:29105"/>
        <note>catalytic</note>
    </ligand>
</feature>
<keyword evidence="5 6" id="KW-0378">Hydrolase</keyword>
<feature type="binding site" evidence="5">
    <location>
        <position position="118"/>
    </location>
    <ligand>
        <name>Zn(2+)</name>
        <dbReference type="ChEBI" id="CHEBI:29105"/>
        <note>catalytic</note>
    </ligand>
</feature>
<evidence type="ECO:0000259" key="7">
    <source>
        <dbReference type="PROSITE" id="PS51864"/>
    </source>
</evidence>
<feature type="binding site" evidence="5">
    <location>
        <position position="495"/>
    </location>
    <ligand>
        <name>Zn(2+)</name>
        <dbReference type="ChEBI" id="CHEBI:29105"/>
        <note>catalytic</note>
    </ligand>
</feature>
<dbReference type="InterPro" id="IPR034035">
    <property type="entry name" value="Astacin-like_dom"/>
</dbReference>
<dbReference type="PROSITE" id="PS00022">
    <property type="entry name" value="EGF_1"/>
    <property type="match status" value="1"/>
</dbReference>
<feature type="binding site" evidence="5">
    <location>
        <position position="122"/>
    </location>
    <ligand>
        <name>Zn(2+)</name>
        <dbReference type="ChEBI" id="CHEBI:29105"/>
        <note>catalytic</note>
    </ligand>
</feature>
<dbReference type="Gene3D" id="3.40.390.10">
    <property type="entry name" value="Collagenase (Catalytic Domain)"/>
    <property type="match status" value="3"/>
</dbReference>
<feature type="binding site" evidence="5">
    <location>
        <position position="499"/>
    </location>
    <ligand>
        <name>Zn(2+)</name>
        <dbReference type="ChEBI" id="CHEBI:29105"/>
        <note>catalytic</note>
    </ligand>
</feature>
<evidence type="ECO:0000256" key="3">
    <source>
        <dbReference type="ARBA" id="ARBA00023049"/>
    </source>
</evidence>
<keyword evidence="1 5" id="KW-0479">Metal-binding</keyword>
<keyword evidence="4" id="KW-1015">Disulfide bond</keyword>
<dbReference type="GO" id="GO:0004222">
    <property type="term" value="F:metalloendopeptidase activity"/>
    <property type="evidence" value="ECO:0007669"/>
    <property type="project" value="UniProtKB-UniRule"/>
</dbReference>
<dbReference type="WBParaSite" id="TCONS_00011594.p1">
    <property type="protein sequence ID" value="TCONS_00011594.p1"/>
    <property type="gene ID" value="XLOC_006166"/>
</dbReference>
<dbReference type="Proteomes" id="UP000035681">
    <property type="component" value="Unplaced"/>
</dbReference>
<dbReference type="InterPro" id="IPR001506">
    <property type="entry name" value="Peptidase_M12A"/>
</dbReference>
<feature type="domain" description="Peptidase M12A" evidence="7">
    <location>
        <begin position="783"/>
        <end position="981"/>
    </location>
</feature>
<feature type="active site" evidence="5">
    <location>
        <position position="496"/>
    </location>
</feature>
<dbReference type="InterPro" id="IPR024079">
    <property type="entry name" value="MetalloPept_cat_dom_sf"/>
</dbReference>
<dbReference type="PROSITE" id="PS51864">
    <property type="entry name" value="ASTACIN"/>
    <property type="match status" value="3"/>
</dbReference>
<feature type="binding site" evidence="5">
    <location>
        <position position="505"/>
    </location>
    <ligand>
        <name>Zn(2+)</name>
        <dbReference type="ChEBI" id="CHEBI:29105"/>
        <note>catalytic</note>
    </ligand>
</feature>
<evidence type="ECO:0000313" key="8">
    <source>
        <dbReference type="Proteomes" id="UP000035681"/>
    </source>
</evidence>
<evidence type="ECO:0000256" key="5">
    <source>
        <dbReference type="PROSITE-ProRule" id="PRU01211"/>
    </source>
</evidence>
<comment type="cofactor">
    <cofactor evidence="5 6">
        <name>Zn(2+)</name>
        <dbReference type="ChEBI" id="CHEBI:29105"/>
    </cofactor>
    <text evidence="5 6">Binds 1 zinc ion per subunit.</text>
</comment>
<dbReference type="EC" id="3.4.24.-" evidence="6"/>
<keyword evidence="8" id="KW-1185">Reference proteome</keyword>
<dbReference type="InterPro" id="IPR006026">
    <property type="entry name" value="Peptidase_Metallo"/>
</dbReference>
<evidence type="ECO:0000256" key="6">
    <source>
        <dbReference type="RuleBase" id="RU361183"/>
    </source>
</evidence>
<dbReference type="InterPro" id="IPR000742">
    <property type="entry name" value="EGF"/>
</dbReference>
<keyword evidence="2 5" id="KW-0862">Zinc</keyword>
<proteinExistence type="predicted"/>
<dbReference type="SUPFAM" id="SSF55486">
    <property type="entry name" value="Metalloproteases ('zincins'), catalytic domain"/>
    <property type="match status" value="3"/>
</dbReference>
<protein>
    <recommendedName>
        <fullName evidence="6">Metalloendopeptidase</fullName>
        <ecNumber evidence="6">3.4.24.-</ecNumber>
    </recommendedName>
</protein>
<dbReference type="GO" id="GO:0006508">
    <property type="term" value="P:proteolysis"/>
    <property type="evidence" value="ECO:0007669"/>
    <property type="project" value="UniProtKB-KW"/>
</dbReference>
<dbReference type="AlphaFoldDB" id="A0AAF5I2A2"/>
<dbReference type="PANTHER" id="PTHR10127:SF810">
    <property type="entry name" value="ZINC METALLOPROTEINASE NAS-38"/>
    <property type="match status" value="1"/>
</dbReference>
<dbReference type="GO" id="GO:0008270">
    <property type="term" value="F:zinc ion binding"/>
    <property type="evidence" value="ECO:0007669"/>
    <property type="project" value="UniProtKB-UniRule"/>
</dbReference>
<dbReference type="PANTHER" id="PTHR10127">
    <property type="entry name" value="DISCOIDIN, CUB, EGF, LAMININ , AND ZINC METALLOPROTEASE DOMAIN CONTAINING"/>
    <property type="match status" value="1"/>
</dbReference>
<accession>A0AAF5I2A2</accession>
<keyword evidence="5 6" id="KW-0645">Protease</keyword>
<evidence type="ECO:0000256" key="2">
    <source>
        <dbReference type="ARBA" id="ARBA00022833"/>
    </source>
</evidence>
<feature type="binding site" evidence="5">
    <location>
        <position position="874"/>
    </location>
    <ligand>
        <name>Zn(2+)</name>
        <dbReference type="ChEBI" id="CHEBI:29105"/>
        <note>catalytic</note>
    </ligand>
</feature>
<dbReference type="SMART" id="SM00235">
    <property type="entry name" value="ZnMc"/>
    <property type="match status" value="3"/>
</dbReference>
<reference evidence="9" key="1">
    <citation type="submission" date="2024-02" db="UniProtKB">
        <authorList>
            <consortium name="WormBaseParasite"/>
        </authorList>
    </citation>
    <scope>IDENTIFICATION</scope>
</reference>
<dbReference type="PRINTS" id="PR00480">
    <property type="entry name" value="ASTACIN"/>
</dbReference>
<evidence type="ECO:0000256" key="4">
    <source>
        <dbReference type="ARBA" id="ARBA00023157"/>
    </source>
</evidence>
<organism evidence="8 9">
    <name type="scientific">Strongyloides stercoralis</name>
    <name type="common">Threadworm</name>
    <dbReference type="NCBI Taxonomy" id="6248"/>
    <lineage>
        <taxon>Eukaryota</taxon>
        <taxon>Metazoa</taxon>
        <taxon>Ecdysozoa</taxon>
        <taxon>Nematoda</taxon>
        <taxon>Chromadorea</taxon>
        <taxon>Rhabditida</taxon>
        <taxon>Tylenchina</taxon>
        <taxon>Panagrolaimomorpha</taxon>
        <taxon>Strongyloidoidea</taxon>
        <taxon>Strongyloididae</taxon>
        <taxon>Strongyloides</taxon>
    </lineage>
</organism>
<feature type="binding site" evidence="5">
    <location>
        <position position="128"/>
    </location>
    <ligand>
        <name>Zn(2+)</name>
        <dbReference type="ChEBI" id="CHEBI:29105"/>
        <note>catalytic</note>
    </ligand>
</feature>
<evidence type="ECO:0000313" key="9">
    <source>
        <dbReference type="WBParaSite" id="TCONS_00011594.p1"/>
    </source>
</evidence>
<dbReference type="Pfam" id="PF01400">
    <property type="entry name" value="Astacin"/>
    <property type="match status" value="3"/>
</dbReference>